<keyword evidence="3 6" id="KW-0812">Transmembrane</keyword>
<dbReference type="RefSeq" id="WP_266010068.1">
    <property type="nucleotide sequence ID" value="NZ_JAPFQP010000001.1"/>
</dbReference>
<feature type="transmembrane region" description="Helical" evidence="6">
    <location>
        <begin position="383"/>
        <end position="405"/>
    </location>
</feature>
<evidence type="ECO:0000259" key="8">
    <source>
        <dbReference type="Pfam" id="PF13567"/>
    </source>
</evidence>
<keyword evidence="5 6" id="KW-0472">Membrane</keyword>
<feature type="domain" description="ComEC/Rec2-related protein" evidence="7">
    <location>
        <begin position="228"/>
        <end position="498"/>
    </location>
</feature>
<dbReference type="InterPro" id="IPR052159">
    <property type="entry name" value="Competence_DNA_uptake"/>
</dbReference>
<organism evidence="9 10">
    <name type="scientific">Lentiprolixibacter aurantiacus</name>
    <dbReference type="NCBI Taxonomy" id="2993939"/>
    <lineage>
        <taxon>Bacteria</taxon>
        <taxon>Pseudomonadati</taxon>
        <taxon>Bacteroidota</taxon>
        <taxon>Flavobacteriia</taxon>
        <taxon>Flavobacteriales</taxon>
        <taxon>Flavobacteriaceae</taxon>
        <taxon>Lentiprolixibacter</taxon>
    </lineage>
</organism>
<dbReference type="GO" id="GO:0005886">
    <property type="term" value="C:plasma membrane"/>
    <property type="evidence" value="ECO:0007669"/>
    <property type="project" value="UniProtKB-SubCell"/>
</dbReference>
<evidence type="ECO:0000313" key="10">
    <source>
        <dbReference type="Proteomes" id="UP001207116"/>
    </source>
</evidence>
<dbReference type="Pfam" id="PF13567">
    <property type="entry name" value="DUF4131"/>
    <property type="match status" value="1"/>
</dbReference>
<feature type="transmembrane region" description="Helical" evidence="6">
    <location>
        <begin position="503"/>
        <end position="523"/>
    </location>
</feature>
<evidence type="ECO:0000256" key="1">
    <source>
        <dbReference type="ARBA" id="ARBA00004651"/>
    </source>
</evidence>
<accession>A0AAE3SLV0</accession>
<dbReference type="EMBL" id="JAPFQP010000001">
    <property type="protein sequence ID" value="MCX2718077.1"/>
    <property type="molecule type" value="Genomic_DNA"/>
</dbReference>
<reference evidence="9" key="1">
    <citation type="submission" date="2022-11" db="EMBL/GenBank/DDBJ databases">
        <title>The characterization of three novel Bacteroidetes species and genomic analysis of their roles in tidal elemental geochemical cycles.</title>
        <authorList>
            <person name="Ma K.-J."/>
        </authorList>
    </citation>
    <scope>NUCLEOTIDE SEQUENCE</scope>
    <source>
        <strain evidence="9">M415</strain>
    </source>
</reference>
<comment type="caution">
    <text evidence="9">The sequence shown here is derived from an EMBL/GenBank/DDBJ whole genome shotgun (WGS) entry which is preliminary data.</text>
</comment>
<comment type="subcellular location">
    <subcellularLocation>
        <location evidence="1">Cell membrane</location>
        <topology evidence="1">Multi-pass membrane protein</topology>
    </subcellularLocation>
</comment>
<keyword evidence="2" id="KW-1003">Cell membrane</keyword>
<evidence type="ECO:0000256" key="4">
    <source>
        <dbReference type="ARBA" id="ARBA00022989"/>
    </source>
</evidence>
<gene>
    <name evidence="9" type="ORF">OO016_00560</name>
</gene>
<keyword evidence="4 6" id="KW-1133">Transmembrane helix</keyword>
<keyword evidence="10" id="KW-1185">Reference proteome</keyword>
<feature type="domain" description="DUF4131" evidence="8">
    <location>
        <begin position="29"/>
        <end position="184"/>
    </location>
</feature>
<evidence type="ECO:0000256" key="2">
    <source>
        <dbReference type="ARBA" id="ARBA00022475"/>
    </source>
</evidence>
<feature type="transmembrane region" description="Helical" evidence="6">
    <location>
        <begin position="305"/>
        <end position="321"/>
    </location>
</feature>
<feature type="transmembrane region" description="Helical" evidence="6">
    <location>
        <begin position="354"/>
        <end position="371"/>
    </location>
</feature>
<feature type="transmembrane region" description="Helical" evidence="6">
    <location>
        <begin position="477"/>
        <end position="496"/>
    </location>
</feature>
<protein>
    <submittedName>
        <fullName evidence="9">ComEC/Rec2 family competence protein</fullName>
    </submittedName>
</protein>
<evidence type="ECO:0000256" key="6">
    <source>
        <dbReference type="SAM" id="Phobius"/>
    </source>
</evidence>
<feature type="transmembrane region" description="Helical" evidence="6">
    <location>
        <begin position="283"/>
        <end position="299"/>
    </location>
</feature>
<proteinExistence type="predicted"/>
<feature type="transmembrane region" description="Helical" evidence="6">
    <location>
        <begin position="411"/>
        <end position="438"/>
    </location>
</feature>
<feature type="transmembrane region" description="Helical" evidence="6">
    <location>
        <begin position="249"/>
        <end position="271"/>
    </location>
</feature>
<evidence type="ECO:0000313" key="9">
    <source>
        <dbReference type="EMBL" id="MCX2718077.1"/>
    </source>
</evidence>
<evidence type="ECO:0000256" key="5">
    <source>
        <dbReference type="ARBA" id="ARBA00023136"/>
    </source>
</evidence>
<dbReference type="PANTHER" id="PTHR30619">
    <property type="entry name" value="DNA INTERNALIZATION/COMPETENCE PROTEIN COMEC/REC2"/>
    <property type="match status" value="1"/>
</dbReference>
<name>A0AAE3SLV0_9FLAO</name>
<dbReference type="Pfam" id="PF03772">
    <property type="entry name" value="Competence"/>
    <property type="match status" value="1"/>
</dbReference>
<sequence length="686" mass="76819">MKPMNFLAVKLACLLILGILSGYVLNIGPTLAIVTSAISVVLLAISFLFSRGKSVLFGICAAITTLSAGILSYALSSELHHEGHYNNVHISQMQLWHLKIRGIEKPTPFSSVYRARVLSLDQNPARGSIQLRIKRSDSVNLNLDDEILVWGSAREITPALNPYQWDYAQYLEKRNIYLQLHTSSPYLHTLNSSPKTLRGWASGLRKTLLNKLHETGIPERELSIVKAMLLGERADVSPETFDAYRKAGAIHILAISGLHVGIILLLLRFLLQPLTRLPGGKQVALTLSVILLWGYALLAGFGPSVIRAVAMFSFLAYSLFLNRVTHGYNTLALSLLFLLLLINPLLIFEVGFQMSYAAVGGILWIYPVLVRKWQPRVLIAKRIWQVAAVSLSAQLGVFPISLFYFHQFPGLFMVSSLVVIPFLGLILGTGFAVSLLALINQLPQLLVDFYGSAIYYLNEFIAWISGMDSFHFENLPFGPLELALTYLLIFCLIRMLQKPGAKWVRLTLASFLMIQLCGIFYAWDTGNTSRLIIGHQYGDPILISQNGKQLTTHTSAKTIYPHTLKNYKLGARTRAYKEYPLKNSYVINGESLIRLDSSLLVLSEKEIDYLWLTHSPRINLDRYLAAYSPKKIIADGSSPPYLVDRWRQSARSSNIPFHYTGRDGAFEFRSQPSPNERRASISSTVD</sequence>
<dbReference type="PANTHER" id="PTHR30619:SF1">
    <property type="entry name" value="RECOMBINATION PROTEIN 2"/>
    <property type="match status" value="1"/>
</dbReference>
<evidence type="ECO:0000259" key="7">
    <source>
        <dbReference type="Pfam" id="PF03772"/>
    </source>
</evidence>
<dbReference type="Proteomes" id="UP001207116">
    <property type="component" value="Unassembled WGS sequence"/>
</dbReference>
<dbReference type="AlphaFoldDB" id="A0AAE3SLV0"/>
<feature type="transmembrane region" description="Helical" evidence="6">
    <location>
        <begin position="31"/>
        <end position="49"/>
    </location>
</feature>
<dbReference type="InterPro" id="IPR004477">
    <property type="entry name" value="ComEC_N"/>
</dbReference>
<dbReference type="InterPro" id="IPR025405">
    <property type="entry name" value="DUF4131"/>
</dbReference>
<feature type="transmembrane region" description="Helical" evidence="6">
    <location>
        <begin position="445"/>
        <end position="465"/>
    </location>
</feature>
<evidence type="ECO:0000256" key="3">
    <source>
        <dbReference type="ARBA" id="ARBA00022692"/>
    </source>
</evidence>
<dbReference type="NCBIfam" id="TIGR00360">
    <property type="entry name" value="ComEC_N-term"/>
    <property type="match status" value="1"/>
</dbReference>
<feature type="transmembrane region" description="Helical" evidence="6">
    <location>
        <begin position="328"/>
        <end position="348"/>
    </location>
</feature>
<feature type="transmembrane region" description="Helical" evidence="6">
    <location>
        <begin position="56"/>
        <end position="75"/>
    </location>
</feature>